<feature type="compositionally biased region" description="Polar residues" evidence="1">
    <location>
        <begin position="612"/>
        <end position="623"/>
    </location>
</feature>
<proteinExistence type="predicted"/>
<evidence type="ECO:0008006" key="4">
    <source>
        <dbReference type="Google" id="ProtNLM"/>
    </source>
</evidence>
<name>A0A0L0FQR2_9EUKA</name>
<dbReference type="InterPro" id="IPR011989">
    <property type="entry name" value="ARM-like"/>
</dbReference>
<protein>
    <recommendedName>
        <fullName evidence="4">Condensin complex subunit 1 C-terminal domain-containing protein</fullName>
    </recommendedName>
</protein>
<dbReference type="GeneID" id="25909051"/>
<feature type="region of interest" description="Disordered" evidence="1">
    <location>
        <begin position="398"/>
        <end position="479"/>
    </location>
</feature>
<reference evidence="2 3" key="1">
    <citation type="submission" date="2011-02" db="EMBL/GenBank/DDBJ databases">
        <title>The Genome Sequence of Sphaeroforma arctica JP610.</title>
        <authorList>
            <consortium name="The Broad Institute Genome Sequencing Platform"/>
            <person name="Russ C."/>
            <person name="Cuomo C."/>
            <person name="Young S.K."/>
            <person name="Zeng Q."/>
            <person name="Gargeya S."/>
            <person name="Alvarado L."/>
            <person name="Berlin A."/>
            <person name="Chapman S.B."/>
            <person name="Chen Z."/>
            <person name="Freedman E."/>
            <person name="Gellesch M."/>
            <person name="Goldberg J."/>
            <person name="Griggs A."/>
            <person name="Gujja S."/>
            <person name="Heilman E."/>
            <person name="Heiman D."/>
            <person name="Howarth C."/>
            <person name="Mehta T."/>
            <person name="Neiman D."/>
            <person name="Pearson M."/>
            <person name="Roberts A."/>
            <person name="Saif S."/>
            <person name="Shea T."/>
            <person name="Shenoy N."/>
            <person name="Sisk P."/>
            <person name="Stolte C."/>
            <person name="Sykes S."/>
            <person name="White J."/>
            <person name="Yandava C."/>
            <person name="Burger G."/>
            <person name="Gray M.W."/>
            <person name="Holland P.W.H."/>
            <person name="King N."/>
            <person name="Lang F.B.F."/>
            <person name="Roger A.J."/>
            <person name="Ruiz-Trillo I."/>
            <person name="Haas B."/>
            <person name="Nusbaum C."/>
            <person name="Birren B."/>
        </authorList>
    </citation>
    <scope>NUCLEOTIDE SEQUENCE [LARGE SCALE GENOMIC DNA]</scope>
    <source>
        <strain evidence="2 3">JP610</strain>
    </source>
</reference>
<feature type="region of interest" description="Disordered" evidence="1">
    <location>
        <begin position="688"/>
        <end position="712"/>
    </location>
</feature>
<evidence type="ECO:0000256" key="1">
    <source>
        <dbReference type="SAM" id="MobiDB-lite"/>
    </source>
</evidence>
<dbReference type="SUPFAM" id="SSF48371">
    <property type="entry name" value="ARM repeat"/>
    <property type="match status" value="1"/>
</dbReference>
<sequence length="978" mass="107666">MQAICDAHVEALVLLDYVNNDVVVQRCEALMTLALHPLVNAISVFNAVLAVETRMASAQRKAGLLKKLLGLARVKQDVQLQCSIVTVAWQRLGEACSRKSAGLRYVCLEVLGELVKPVDAGGSGQLSRNDKTAGHMDSTAVTANDIRRLTLSFCDDTDARVRHTALNVASASYRRGVVMGIDVYQAAVHALDDASPEVRMQAINVVWVCANTSPDAKIDQGTETRMVDDAFAKICDLVNDVEVPVRERACQLLGSIHGVQDEIVLQTLDKNIMSHLRHAKTHEQKRNEARFGARCADYLVDMFNDEIDDVRLAAMHSLRLMISYTQFNSEHVDIMLGSLHEDNVLVRNAVLSELQRVSSLYSEHSQPCTHARVYRTFTKIAFGFLKLRRLLPEARDVAQRDTQNSADAATPTYTHTYTHTPTHTHTSTHTPTHTHTSTHTPTHTHTSTHTPTHTPRDTSTARATETGPSAEGDSGVRNQSHRIAGAPQLSAEARAALPSLSLLMLHQVARVCHTYLGVRESMQCGLDEMRLVWCGVYLVCVMEAHVPKGGVAGDGIVGGDAGYGHTTQSRVRAHTDTPAHPRESTHTHMCDLWEIVVAQAREWCERYDPPQTHKTVQEQTRLTRVSVKRPRTDSSAQALPTAATHDDRHTGHAAKGTHTEETASGADASKGVMGFARDILRMNEEYVGHGHNGRHTHTHARTHDRSGASTDSREQLMLGEEIGNEGTVAHAQTRPLHRTHWHSLRQAMLSAIATYTPPHVELTGAVLRRVHATHTVHVKPRKGLSAAESAVAMPTPVHVHGVLYNVPNLFMSRIRLCCKLVNGSTHCTALKPCALSGRTMTRDLDGEVASAQQHNNTISVTHHTQHSTHTTQGTQSTRVSGSSSEHEVVAFRVTESFHPARQKGKAKIHLTITMKYKNGEGLQRFLDTVKDLTSASALRQESPESDSIARTSTYRDELKLLGLHECTITISKQRSFQT</sequence>
<feature type="region of interest" description="Disordered" evidence="1">
    <location>
        <begin position="859"/>
        <end position="885"/>
    </location>
</feature>
<dbReference type="Gene3D" id="1.25.10.10">
    <property type="entry name" value="Leucine-rich Repeat Variant"/>
    <property type="match status" value="1"/>
</dbReference>
<dbReference type="AlphaFoldDB" id="A0A0L0FQR2"/>
<dbReference type="EMBL" id="KQ242375">
    <property type="protein sequence ID" value="KNC79049.1"/>
    <property type="molecule type" value="Genomic_DNA"/>
</dbReference>
<accession>A0A0L0FQR2</accession>
<dbReference type="RefSeq" id="XP_014152951.1">
    <property type="nucleotide sequence ID" value="XM_014297476.1"/>
</dbReference>
<feature type="region of interest" description="Disordered" evidence="1">
    <location>
        <begin position="612"/>
        <end position="670"/>
    </location>
</feature>
<feature type="compositionally biased region" description="Basic and acidic residues" evidence="1">
    <location>
        <begin position="701"/>
        <end position="712"/>
    </location>
</feature>
<gene>
    <name evidence="2" type="ORF">SARC_08547</name>
</gene>
<evidence type="ECO:0000313" key="3">
    <source>
        <dbReference type="Proteomes" id="UP000054560"/>
    </source>
</evidence>
<evidence type="ECO:0000313" key="2">
    <source>
        <dbReference type="EMBL" id="KNC79049.1"/>
    </source>
</evidence>
<organism evidence="2 3">
    <name type="scientific">Sphaeroforma arctica JP610</name>
    <dbReference type="NCBI Taxonomy" id="667725"/>
    <lineage>
        <taxon>Eukaryota</taxon>
        <taxon>Ichthyosporea</taxon>
        <taxon>Ichthyophonida</taxon>
        <taxon>Sphaeroforma</taxon>
    </lineage>
</organism>
<dbReference type="PANTHER" id="PTHR20938:SF0">
    <property type="entry name" value="INTEGRATOR COMPLEX SUBUNIT 4"/>
    <property type="match status" value="1"/>
</dbReference>
<feature type="compositionally biased region" description="Basic residues" evidence="1">
    <location>
        <begin position="691"/>
        <end position="700"/>
    </location>
</feature>
<dbReference type="InterPro" id="IPR016024">
    <property type="entry name" value="ARM-type_fold"/>
</dbReference>
<dbReference type="PANTHER" id="PTHR20938">
    <property type="entry name" value="INTEGRATOR COMPLEX SUBUNIT 4"/>
    <property type="match status" value="1"/>
</dbReference>
<dbReference type="OrthoDB" id="18190at2759"/>
<dbReference type="Proteomes" id="UP000054560">
    <property type="component" value="Unassembled WGS sequence"/>
</dbReference>
<dbReference type="eggNOG" id="KOG2259">
    <property type="taxonomic scope" value="Eukaryota"/>
</dbReference>
<feature type="compositionally biased region" description="Low complexity" evidence="1">
    <location>
        <begin position="859"/>
        <end position="877"/>
    </location>
</feature>
<keyword evidence="3" id="KW-1185">Reference proteome</keyword>
<feature type="compositionally biased region" description="Low complexity" evidence="1">
    <location>
        <begin position="410"/>
        <end position="453"/>
    </location>
</feature>
<dbReference type="STRING" id="667725.A0A0L0FQR2"/>
<feature type="compositionally biased region" description="Polar residues" evidence="1">
    <location>
        <begin position="457"/>
        <end position="467"/>
    </location>
</feature>